<evidence type="ECO:0000259" key="3">
    <source>
        <dbReference type="Pfam" id="PF18962"/>
    </source>
</evidence>
<dbReference type="AlphaFoldDB" id="A0A3P3WFC1"/>
<dbReference type="InterPro" id="IPR011050">
    <property type="entry name" value="Pectin_lyase_fold/virulence"/>
</dbReference>
<dbReference type="InterPro" id="IPR026444">
    <property type="entry name" value="Secre_tail"/>
</dbReference>
<evidence type="ECO:0000256" key="2">
    <source>
        <dbReference type="SAM" id="SignalP"/>
    </source>
</evidence>
<protein>
    <submittedName>
        <fullName evidence="4">T9SS C-terminal target domain-containing protein</fullName>
    </submittedName>
</protein>
<accession>A0A3P3WFC1</accession>
<dbReference type="NCBIfam" id="NF041518">
    <property type="entry name" value="choice_anch_Q"/>
    <property type="match status" value="1"/>
</dbReference>
<evidence type="ECO:0000313" key="4">
    <source>
        <dbReference type="EMBL" id="RRJ93118.1"/>
    </source>
</evidence>
<dbReference type="Proteomes" id="UP000275719">
    <property type="component" value="Unassembled WGS sequence"/>
</dbReference>
<name>A0A3P3WFC1_9FLAO</name>
<dbReference type="NCBIfam" id="TIGR04183">
    <property type="entry name" value="Por_Secre_tail"/>
    <property type="match status" value="1"/>
</dbReference>
<dbReference type="InterPro" id="IPR006626">
    <property type="entry name" value="PbH1"/>
</dbReference>
<keyword evidence="5" id="KW-1185">Reference proteome</keyword>
<dbReference type="OrthoDB" id="8901262at2"/>
<dbReference type="SMART" id="SM00710">
    <property type="entry name" value="PbH1"/>
    <property type="match status" value="6"/>
</dbReference>
<feature type="chain" id="PRO_5018325753" evidence="2">
    <location>
        <begin position="20"/>
        <end position="937"/>
    </location>
</feature>
<dbReference type="RefSeq" id="WP_125016573.1">
    <property type="nucleotide sequence ID" value="NZ_RQVQ01000002.1"/>
</dbReference>
<sequence length="937" mass="103097">MKKTLLFLLFLVLFSKLQAQTTYFVDATGTGNGLSWATASNDLQLIINTASDGDQIWVKQGIYQRGVGLAFELRKDVSLYGGFPNVANPTFEERNPNLYETILKGNQSRVLQVSGILVRLLNTTIIDGFTLTEGNSIAGSGLYNYLSDATFRNLKIINNISTMGLGAGVNVSSSNSIFYQVLVAHNTSVLTPGSDGDTAGMEVASANIKLVNCVITNNHAEGFVGGVTTSGATMHIYNSIIYGNTADVDYIHSAPNDNFRSYGFSTTYCKNSILEGSNGSDFYFEGQQWFGHYGTDLGGNFDIDPLFNDDYSLQELSLGINKGDSQVLIDNALNSGFDFEKNDRIVDVVDIGLFEYQTPLSNILYVKEGGTGNASSWENASGDLQLTMDRQIPGNQVWVAAGTYPVKPAADGIIYYFKLRDNIEVYGGFPATGNPTFEDRDYENNSSILTSTGYHVIGNFHHEDKKLSSNAKLDGFVVSSTGLSYAQFESNSEATFSNMSYINNVTVASLIMIKNDANPTFINSYFSNNTMDYVGSALAYLTHKAKAKFEGCNFIANNVTNTSVFRLIRDSYIHVDNCLFKDNPVVNNMSVFYINNSSADIVNSVFDSNCSLPNGSSVLRIDGNEYINPPLPPFPIKVNIDRCIFKNNFNQAIEATGQLKDTLVINNSLFYGNRGPSGGAIHKSNEINFYINNSTITQNHAYSQHGGGIFISRSPDPQEQYGVNEISNSIIYNNTAVYVFAQNLFNYVAATSIKNSLVQGSGGSSNWIVNAFNYPGTIPVTDLGGNIDANPMFIDPENENFRLSYGSPAINAGFNSIYNTDAIPNISNFNIDLDGNPRFVDTIVDIGAYEFNNDPLDVIDLKYENYIKIYPNPANDFVYIETEQFDFLNVTVFSIDGKQIVQTTSKMIDVSNYSKGIYIFQIELSNQKKYSKKIIVK</sequence>
<gene>
    <name evidence="4" type="ORF">EG240_01175</name>
</gene>
<evidence type="ECO:0000256" key="1">
    <source>
        <dbReference type="ARBA" id="ARBA00022729"/>
    </source>
</evidence>
<dbReference type="EMBL" id="RQVQ01000002">
    <property type="protein sequence ID" value="RRJ93118.1"/>
    <property type="molecule type" value="Genomic_DNA"/>
</dbReference>
<evidence type="ECO:0000313" key="5">
    <source>
        <dbReference type="Proteomes" id="UP000275719"/>
    </source>
</evidence>
<feature type="domain" description="Secretion system C-terminal sorting" evidence="3">
    <location>
        <begin position="869"/>
        <end position="936"/>
    </location>
</feature>
<reference evidence="4 5" key="1">
    <citation type="submission" date="2018-11" db="EMBL/GenBank/DDBJ databases">
        <title>Flavobacterium sp. nov., YIM 102701-2 draft genome.</title>
        <authorList>
            <person name="Li G."/>
            <person name="Jiang Y."/>
        </authorList>
    </citation>
    <scope>NUCLEOTIDE SEQUENCE [LARGE SCALE GENOMIC DNA]</scope>
    <source>
        <strain evidence="4 5">YIM 102701-2</strain>
    </source>
</reference>
<dbReference type="SUPFAM" id="SSF51126">
    <property type="entry name" value="Pectin lyase-like"/>
    <property type="match status" value="3"/>
</dbReference>
<feature type="signal peptide" evidence="2">
    <location>
        <begin position="1"/>
        <end position="19"/>
    </location>
</feature>
<organism evidence="4 5">
    <name type="scientific">Paenimyroides tangerinum</name>
    <dbReference type="NCBI Taxonomy" id="2488728"/>
    <lineage>
        <taxon>Bacteria</taxon>
        <taxon>Pseudomonadati</taxon>
        <taxon>Bacteroidota</taxon>
        <taxon>Flavobacteriia</taxon>
        <taxon>Flavobacteriales</taxon>
        <taxon>Flavobacteriaceae</taxon>
        <taxon>Paenimyroides</taxon>
    </lineage>
</organism>
<dbReference type="Gene3D" id="2.160.20.10">
    <property type="entry name" value="Single-stranded right-handed beta-helix, Pectin lyase-like"/>
    <property type="match status" value="2"/>
</dbReference>
<keyword evidence="1 2" id="KW-0732">Signal</keyword>
<dbReference type="InterPro" id="IPR059226">
    <property type="entry name" value="Choice_anch_Q_dom"/>
</dbReference>
<proteinExistence type="predicted"/>
<comment type="caution">
    <text evidence="4">The sequence shown here is derived from an EMBL/GenBank/DDBJ whole genome shotgun (WGS) entry which is preliminary data.</text>
</comment>
<dbReference type="InterPro" id="IPR012334">
    <property type="entry name" value="Pectin_lyas_fold"/>
</dbReference>
<dbReference type="Pfam" id="PF18962">
    <property type="entry name" value="Por_Secre_tail"/>
    <property type="match status" value="1"/>
</dbReference>